<dbReference type="Gene3D" id="2.40.10.220">
    <property type="entry name" value="predicted glycosyltransferase like domains"/>
    <property type="match status" value="1"/>
</dbReference>
<dbReference type="EMBL" id="QFQP01000011">
    <property type="protein sequence ID" value="PZR12640.1"/>
    <property type="molecule type" value="Genomic_DNA"/>
</dbReference>
<dbReference type="GO" id="GO:0035438">
    <property type="term" value="F:cyclic-di-GMP binding"/>
    <property type="evidence" value="ECO:0007669"/>
    <property type="project" value="InterPro"/>
</dbReference>
<organism evidence="2 3">
    <name type="scientific">Archangium gephyra</name>
    <dbReference type="NCBI Taxonomy" id="48"/>
    <lineage>
        <taxon>Bacteria</taxon>
        <taxon>Pseudomonadati</taxon>
        <taxon>Myxococcota</taxon>
        <taxon>Myxococcia</taxon>
        <taxon>Myxococcales</taxon>
        <taxon>Cystobacterineae</taxon>
        <taxon>Archangiaceae</taxon>
        <taxon>Archangium</taxon>
    </lineage>
</organism>
<evidence type="ECO:0000259" key="1">
    <source>
        <dbReference type="Pfam" id="PF07238"/>
    </source>
</evidence>
<name>A0A2W5TAY7_9BACT</name>
<dbReference type="AlphaFoldDB" id="A0A2W5TAY7"/>
<evidence type="ECO:0000313" key="2">
    <source>
        <dbReference type="EMBL" id="PZR12640.1"/>
    </source>
</evidence>
<proteinExistence type="predicted"/>
<dbReference type="Proteomes" id="UP000249061">
    <property type="component" value="Unassembled WGS sequence"/>
</dbReference>
<reference evidence="2 3" key="1">
    <citation type="submission" date="2017-08" db="EMBL/GenBank/DDBJ databases">
        <title>Infants hospitalized years apart are colonized by the same room-sourced microbial strains.</title>
        <authorList>
            <person name="Brooks B."/>
            <person name="Olm M.R."/>
            <person name="Firek B.A."/>
            <person name="Baker R."/>
            <person name="Thomas B.C."/>
            <person name="Morowitz M.J."/>
            <person name="Banfield J.F."/>
        </authorList>
    </citation>
    <scope>NUCLEOTIDE SEQUENCE [LARGE SCALE GENOMIC DNA]</scope>
    <source>
        <strain evidence="2">S2_003_000_R2_14</strain>
    </source>
</reference>
<dbReference type="InterPro" id="IPR009875">
    <property type="entry name" value="PilZ_domain"/>
</dbReference>
<protein>
    <recommendedName>
        <fullName evidence="1">PilZ domain-containing protein</fullName>
    </recommendedName>
</protein>
<comment type="caution">
    <text evidence="2">The sequence shown here is derived from an EMBL/GenBank/DDBJ whole genome shotgun (WGS) entry which is preliminary data.</text>
</comment>
<dbReference type="Pfam" id="PF07238">
    <property type="entry name" value="PilZ"/>
    <property type="match status" value="1"/>
</dbReference>
<evidence type="ECO:0000313" key="3">
    <source>
        <dbReference type="Proteomes" id="UP000249061"/>
    </source>
</evidence>
<gene>
    <name evidence="2" type="ORF">DI536_13725</name>
</gene>
<dbReference type="SUPFAM" id="SSF141371">
    <property type="entry name" value="PilZ domain-like"/>
    <property type="match status" value="1"/>
</dbReference>
<accession>A0A2W5TAY7</accession>
<sequence>MSGTVDRRIDARRTINHDFSSVEQFINEYVMNLSRSGVFIKSDAPLPVGTRVNLRFSVIFEELEIIEGLGEVVRVVPVGTPDETPGMGVVFVELTQVSRELVERILVRR</sequence>
<feature type="domain" description="PilZ" evidence="1">
    <location>
        <begin position="9"/>
        <end position="106"/>
    </location>
</feature>